<dbReference type="STRING" id="1035707.SAMN05216552_102327"/>
<dbReference type="OrthoDB" id="70513at2"/>
<organism evidence="1 2">
    <name type="scientific">Pseudoduganella namucuonensis</name>
    <dbReference type="NCBI Taxonomy" id="1035707"/>
    <lineage>
        <taxon>Bacteria</taxon>
        <taxon>Pseudomonadati</taxon>
        <taxon>Pseudomonadota</taxon>
        <taxon>Betaproteobacteria</taxon>
        <taxon>Burkholderiales</taxon>
        <taxon>Oxalobacteraceae</taxon>
        <taxon>Telluria group</taxon>
        <taxon>Pseudoduganella</taxon>
    </lineage>
</organism>
<dbReference type="AlphaFoldDB" id="A0A1I7L586"/>
<dbReference type="EMBL" id="FPBO01000023">
    <property type="protein sequence ID" value="SFV04664.1"/>
    <property type="molecule type" value="Genomic_DNA"/>
</dbReference>
<keyword evidence="2" id="KW-1185">Reference proteome</keyword>
<evidence type="ECO:0000313" key="2">
    <source>
        <dbReference type="Proteomes" id="UP000199391"/>
    </source>
</evidence>
<name>A0A1I7L586_9BURK</name>
<reference evidence="2" key="1">
    <citation type="submission" date="2016-10" db="EMBL/GenBank/DDBJ databases">
        <authorList>
            <person name="Varghese N."/>
            <person name="Submissions S."/>
        </authorList>
    </citation>
    <scope>NUCLEOTIDE SEQUENCE [LARGE SCALE GENOMIC DNA]</scope>
    <source>
        <strain evidence="2">CGMCC 1.11014</strain>
    </source>
</reference>
<dbReference type="InterPro" id="IPR029058">
    <property type="entry name" value="AB_hydrolase_fold"/>
</dbReference>
<dbReference type="Gene3D" id="3.40.50.1820">
    <property type="entry name" value="alpha/beta hydrolase"/>
    <property type="match status" value="1"/>
</dbReference>
<sequence length="287" mass="31916">MAKAALVTVHGMGETQRGYAKPMLTALQRRMGDAFTRVDTRTVYYQHILQDNEQEVWKRVNSASKVHYDDLRKFLLFGFGDAAGLENRKEDDCSTYELAQAEIARALLSVCEQNGRATPVVLLAHSLGCQVLSSYLYDAQKARKRVPVRAGIWRDIDQASLGFAGRVLNEAEKRFISGGTCTGMLTTGCNIPMFVAAHQGMTIIPIDKPTPGFHWLNLYDPDDVLGWPLQPLSPGYSSLVQDRAINSGQGAVDWILKSWNPASHNSYWTDDEVLDPLAEMLASQLPR</sequence>
<gene>
    <name evidence="1" type="ORF">SAMN05216552_102327</name>
</gene>
<protein>
    <recommendedName>
        <fullName evidence="3">Alpha/beta hydrolase</fullName>
    </recommendedName>
</protein>
<accession>A0A1I7L586</accession>
<dbReference type="Proteomes" id="UP000199391">
    <property type="component" value="Unassembled WGS sequence"/>
</dbReference>
<dbReference type="RefSeq" id="WP_093557767.1">
    <property type="nucleotide sequence ID" value="NZ_FPBO01000023.1"/>
</dbReference>
<proteinExistence type="predicted"/>
<evidence type="ECO:0000313" key="1">
    <source>
        <dbReference type="EMBL" id="SFV04664.1"/>
    </source>
</evidence>
<dbReference type="SUPFAM" id="SSF53474">
    <property type="entry name" value="alpha/beta-Hydrolases"/>
    <property type="match status" value="1"/>
</dbReference>
<evidence type="ECO:0008006" key="3">
    <source>
        <dbReference type="Google" id="ProtNLM"/>
    </source>
</evidence>